<proteinExistence type="predicted"/>
<protein>
    <submittedName>
        <fullName evidence="1">Uncharacterized protein</fullName>
    </submittedName>
</protein>
<dbReference type="Proteomes" id="UP000005239">
    <property type="component" value="Unassembled WGS sequence"/>
</dbReference>
<sequence length="361" mass="40505">MRLTDQIVVPSPSSFISFSISSPATIFLFVVVCLVISRPRLPTFNLFAPSCSFPVQNRDMSARAIFRRILSNEMMEWAESGMESVQTLAFTVDAMYGFVVGLVLYFCPHFIGNFVFLRETDGVHWHLLRCLGAQVLSIAYLNFRLRESSEAAKSASCFVRVTSSIVITILIVQCFTVTPNLISDWKLAFAFAFSMAMVALYGSFLMWNGWPVGGHLMPENGVSNLLHQVDSISHVCIGLTWITFPSWLLHGQVVEGLDASHEVCGRLLGTFFISTFCNGLHALHLPSISDRKAIVVSRLICNSGILMAQIWSQLAYEQNWHVNHWVGIMLFTVWTVLAVLHYLIHPSEEFSRGGVEQKKQD</sequence>
<reference evidence="2" key="1">
    <citation type="journal article" date="2008" name="Nat. Genet.">
        <title>The Pristionchus pacificus genome provides a unique perspective on nematode lifestyle and parasitism.</title>
        <authorList>
            <person name="Dieterich C."/>
            <person name="Clifton S.W."/>
            <person name="Schuster L.N."/>
            <person name="Chinwalla A."/>
            <person name="Delehaunty K."/>
            <person name="Dinkelacker I."/>
            <person name="Fulton L."/>
            <person name="Fulton R."/>
            <person name="Godfrey J."/>
            <person name="Minx P."/>
            <person name="Mitreva M."/>
            <person name="Roeseler W."/>
            <person name="Tian H."/>
            <person name="Witte H."/>
            <person name="Yang S.P."/>
            <person name="Wilson R.K."/>
            <person name="Sommer R.J."/>
        </authorList>
    </citation>
    <scope>NUCLEOTIDE SEQUENCE [LARGE SCALE GENOMIC DNA]</scope>
    <source>
        <strain evidence="2">PS312</strain>
    </source>
</reference>
<dbReference type="EnsemblMetazoa" id="PPA05830.1">
    <property type="protein sequence ID" value="PPA05830.1"/>
    <property type="gene ID" value="WBGene00095384"/>
</dbReference>
<evidence type="ECO:0000313" key="2">
    <source>
        <dbReference type="Proteomes" id="UP000005239"/>
    </source>
</evidence>
<dbReference type="AlphaFoldDB" id="A0A2A6C201"/>
<accession>A0A8R1Y9I4</accession>
<organism evidence="1 2">
    <name type="scientific">Pristionchus pacificus</name>
    <name type="common">Parasitic nematode worm</name>
    <dbReference type="NCBI Taxonomy" id="54126"/>
    <lineage>
        <taxon>Eukaryota</taxon>
        <taxon>Metazoa</taxon>
        <taxon>Ecdysozoa</taxon>
        <taxon>Nematoda</taxon>
        <taxon>Chromadorea</taxon>
        <taxon>Rhabditida</taxon>
        <taxon>Rhabditina</taxon>
        <taxon>Diplogasteromorpha</taxon>
        <taxon>Diplogasteroidea</taxon>
        <taxon>Neodiplogasteridae</taxon>
        <taxon>Pristionchus</taxon>
    </lineage>
</organism>
<dbReference type="OrthoDB" id="10006207at2759"/>
<name>A0A2A6C201_PRIPA</name>
<keyword evidence="2" id="KW-1185">Reference proteome</keyword>
<evidence type="ECO:0000313" key="1">
    <source>
        <dbReference type="EnsemblMetazoa" id="PPA05830.1"/>
    </source>
</evidence>
<accession>A0A2A6C201</accession>
<reference evidence="1" key="2">
    <citation type="submission" date="2022-06" db="UniProtKB">
        <authorList>
            <consortium name="EnsemblMetazoa"/>
        </authorList>
    </citation>
    <scope>IDENTIFICATION</scope>
    <source>
        <strain evidence="1">PS312</strain>
    </source>
</reference>
<gene>
    <name evidence="1" type="primary">WBGene00095384</name>
</gene>